<feature type="compositionally biased region" description="Basic and acidic residues" evidence="1">
    <location>
        <begin position="1988"/>
        <end position="2001"/>
    </location>
</feature>
<feature type="compositionally biased region" description="Low complexity" evidence="1">
    <location>
        <begin position="2969"/>
        <end position="2978"/>
    </location>
</feature>
<feature type="region of interest" description="Disordered" evidence="1">
    <location>
        <begin position="1669"/>
        <end position="1720"/>
    </location>
</feature>
<feature type="region of interest" description="Disordered" evidence="1">
    <location>
        <begin position="547"/>
        <end position="591"/>
    </location>
</feature>
<proteinExistence type="predicted"/>
<feature type="compositionally biased region" description="Polar residues" evidence="1">
    <location>
        <begin position="308"/>
        <end position="317"/>
    </location>
</feature>
<dbReference type="Proteomes" id="UP001153069">
    <property type="component" value="Unassembled WGS sequence"/>
</dbReference>
<feature type="compositionally biased region" description="Polar residues" evidence="1">
    <location>
        <begin position="1628"/>
        <end position="1637"/>
    </location>
</feature>
<feature type="region of interest" description="Disordered" evidence="1">
    <location>
        <begin position="468"/>
        <end position="487"/>
    </location>
</feature>
<feature type="region of interest" description="Disordered" evidence="1">
    <location>
        <begin position="1379"/>
        <end position="1415"/>
    </location>
</feature>
<feature type="compositionally biased region" description="Basic and acidic residues" evidence="1">
    <location>
        <begin position="3060"/>
        <end position="3075"/>
    </location>
</feature>
<feature type="compositionally biased region" description="Polar residues" evidence="1">
    <location>
        <begin position="260"/>
        <end position="272"/>
    </location>
</feature>
<feature type="compositionally biased region" description="Basic and acidic residues" evidence="1">
    <location>
        <begin position="2634"/>
        <end position="2646"/>
    </location>
</feature>
<feature type="compositionally biased region" description="Basic and acidic residues" evidence="1">
    <location>
        <begin position="2040"/>
        <end position="2049"/>
    </location>
</feature>
<feature type="compositionally biased region" description="Polar residues" evidence="1">
    <location>
        <begin position="392"/>
        <end position="403"/>
    </location>
</feature>
<feature type="region of interest" description="Disordered" evidence="1">
    <location>
        <begin position="2546"/>
        <end position="3048"/>
    </location>
</feature>
<feature type="compositionally biased region" description="Polar residues" evidence="1">
    <location>
        <begin position="1681"/>
        <end position="1692"/>
    </location>
</feature>
<dbReference type="EMBL" id="CAICTM010001040">
    <property type="protein sequence ID" value="CAB9519742.1"/>
    <property type="molecule type" value="Genomic_DNA"/>
</dbReference>
<feature type="compositionally biased region" description="Polar residues" evidence="1">
    <location>
        <begin position="1282"/>
        <end position="1331"/>
    </location>
</feature>
<feature type="compositionally biased region" description="Polar residues" evidence="1">
    <location>
        <begin position="2594"/>
        <end position="2604"/>
    </location>
</feature>
<feature type="region of interest" description="Disordered" evidence="1">
    <location>
        <begin position="1525"/>
        <end position="1573"/>
    </location>
</feature>
<feature type="region of interest" description="Disordered" evidence="1">
    <location>
        <begin position="1956"/>
        <end position="2235"/>
    </location>
</feature>
<evidence type="ECO:0000313" key="3">
    <source>
        <dbReference type="EMBL" id="CAB9519742.1"/>
    </source>
</evidence>
<feature type="compositionally biased region" description="Polar residues" evidence="1">
    <location>
        <begin position="1239"/>
        <end position="1255"/>
    </location>
</feature>
<feature type="compositionally biased region" description="Polar residues" evidence="1">
    <location>
        <begin position="1191"/>
        <end position="1218"/>
    </location>
</feature>
<feature type="compositionally biased region" description="Polar residues" evidence="1">
    <location>
        <begin position="2436"/>
        <end position="2446"/>
    </location>
</feature>
<feature type="compositionally biased region" description="Polar residues" evidence="1">
    <location>
        <begin position="2653"/>
        <end position="2669"/>
    </location>
</feature>
<gene>
    <name evidence="3" type="ORF">SEMRO_1042_G234690.1</name>
</gene>
<feature type="compositionally biased region" description="Polar residues" evidence="1">
    <location>
        <begin position="2474"/>
        <end position="2530"/>
    </location>
</feature>
<feature type="compositionally biased region" description="Basic and acidic residues" evidence="1">
    <location>
        <begin position="3118"/>
        <end position="3129"/>
    </location>
</feature>
<dbReference type="InterPro" id="IPR009563">
    <property type="entry name" value="SSSCA1"/>
</dbReference>
<feature type="compositionally biased region" description="Basic and acidic residues" evidence="1">
    <location>
        <begin position="2255"/>
        <end position="2279"/>
    </location>
</feature>
<feature type="compositionally biased region" description="Low complexity" evidence="1">
    <location>
        <begin position="441"/>
        <end position="452"/>
    </location>
</feature>
<feature type="compositionally biased region" description="Low complexity" evidence="1">
    <location>
        <begin position="2126"/>
        <end position="2138"/>
    </location>
</feature>
<feature type="compositionally biased region" description="Polar residues" evidence="1">
    <location>
        <begin position="2841"/>
        <end position="2855"/>
    </location>
</feature>
<feature type="compositionally biased region" description="Low complexity" evidence="1">
    <location>
        <begin position="2080"/>
        <end position="2091"/>
    </location>
</feature>
<feature type="compositionally biased region" description="Low complexity" evidence="1">
    <location>
        <begin position="555"/>
        <end position="581"/>
    </location>
</feature>
<feature type="compositionally biased region" description="Low complexity" evidence="1">
    <location>
        <begin position="1591"/>
        <end position="1615"/>
    </location>
</feature>
<keyword evidence="4" id="KW-1185">Reference proteome</keyword>
<feature type="compositionally biased region" description="Polar residues" evidence="1">
    <location>
        <begin position="411"/>
        <end position="427"/>
    </location>
</feature>
<feature type="region of interest" description="Disordered" evidence="1">
    <location>
        <begin position="1896"/>
        <end position="1932"/>
    </location>
</feature>
<feature type="compositionally biased region" description="Low complexity" evidence="1">
    <location>
        <begin position="2804"/>
        <end position="2819"/>
    </location>
</feature>
<organism evidence="3 4">
    <name type="scientific">Seminavis robusta</name>
    <dbReference type="NCBI Taxonomy" id="568900"/>
    <lineage>
        <taxon>Eukaryota</taxon>
        <taxon>Sar</taxon>
        <taxon>Stramenopiles</taxon>
        <taxon>Ochrophyta</taxon>
        <taxon>Bacillariophyta</taxon>
        <taxon>Bacillariophyceae</taxon>
        <taxon>Bacillariophycidae</taxon>
        <taxon>Naviculales</taxon>
        <taxon>Naviculaceae</taxon>
        <taxon>Seminavis</taxon>
    </lineage>
</organism>
<feature type="region of interest" description="Disordered" evidence="1">
    <location>
        <begin position="247"/>
        <end position="326"/>
    </location>
</feature>
<feature type="region of interest" description="Disordered" evidence="1">
    <location>
        <begin position="680"/>
        <end position="773"/>
    </location>
</feature>
<feature type="region of interest" description="Disordered" evidence="1">
    <location>
        <begin position="175"/>
        <end position="196"/>
    </location>
</feature>
<feature type="region of interest" description="Disordered" evidence="1">
    <location>
        <begin position="2254"/>
        <end position="2285"/>
    </location>
</feature>
<comment type="caution">
    <text evidence="3">The sequence shown here is derived from an EMBL/GenBank/DDBJ whole genome shotgun (WGS) entry which is preliminary data.</text>
</comment>
<feature type="signal peptide" evidence="2">
    <location>
        <begin position="1"/>
        <end position="33"/>
    </location>
</feature>
<feature type="region of interest" description="Disordered" evidence="1">
    <location>
        <begin position="2474"/>
        <end position="2531"/>
    </location>
</feature>
<feature type="compositionally biased region" description="Polar residues" evidence="1">
    <location>
        <begin position="1547"/>
        <end position="1556"/>
    </location>
</feature>
<name>A0A9N8EE20_9STRA</name>
<feature type="region of interest" description="Disordered" evidence="1">
    <location>
        <begin position="1585"/>
        <end position="1637"/>
    </location>
</feature>
<feature type="compositionally biased region" description="Basic and acidic residues" evidence="1">
    <location>
        <begin position="2893"/>
        <end position="2909"/>
    </location>
</feature>
<feature type="compositionally biased region" description="Polar residues" evidence="1">
    <location>
        <begin position="3087"/>
        <end position="3096"/>
    </location>
</feature>
<feature type="compositionally biased region" description="Low complexity" evidence="1">
    <location>
        <begin position="2767"/>
        <end position="2778"/>
    </location>
</feature>
<feature type="region of interest" description="Disordered" evidence="1">
    <location>
        <begin position="390"/>
        <end position="453"/>
    </location>
</feature>
<feature type="chain" id="PRO_5040150015" evidence="2">
    <location>
        <begin position="34"/>
        <end position="3129"/>
    </location>
</feature>
<feature type="compositionally biased region" description="Basic and acidic residues" evidence="1">
    <location>
        <begin position="175"/>
        <end position="191"/>
    </location>
</feature>
<keyword evidence="2" id="KW-0732">Signal</keyword>
<feature type="region of interest" description="Disordered" evidence="1">
    <location>
        <begin position="2436"/>
        <end position="2462"/>
    </location>
</feature>
<feature type="compositionally biased region" description="Basic residues" evidence="1">
    <location>
        <begin position="476"/>
        <end position="485"/>
    </location>
</feature>
<feature type="compositionally biased region" description="Low complexity" evidence="1">
    <location>
        <begin position="1395"/>
        <end position="1409"/>
    </location>
</feature>
<feature type="compositionally biased region" description="Basic and acidic residues" evidence="1">
    <location>
        <begin position="2938"/>
        <end position="2954"/>
    </location>
</feature>
<evidence type="ECO:0000256" key="1">
    <source>
        <dbReference type="SAM" id="MobiDB-lite"/>
    </source>
</evidence>
<protein>
    <submittedName>
        <fullName evidence="3">Uncharacterized protein</fullName>
    </submittedName>
</protein>
<sequence>MPLRPKALSNHRSSVAGALSLPFWLWRALLLEAAHEIGSDCLKVALCSLLTLADNDILKRRTTTITMVFQVKDDLRLELPVMSNDSPLFNADSPKSDSTKSFRMSALKTKSSKRSSGYSKDQVKQLLELFPEISHLQKRADNETLEELFPDCLAELVQILGSPKKVEKELFRRKEAREKESRRTAEREARKTAGVRFASTTNDSRVFECLESEALRRAGIADKALANATAARDKVHKLYKGLISTTNPVKCDRKNDDDSSAVSSMRRMSTAPTESNAAGEEENGKNNHHTTTNTVKKNRSSESKPNNEQHPIQPHQSNNNNTNNGITTERWESLRSEARVVITRRLLIGWRMSSETCQGSECNKCPLLMKQRRMQCVVCGGSGSGQDGMYASGNQSTTTSSTRLPVLPAASSGQSGTVSSKRPSPSQILKPPSMLGGVMTPESSDSNDSPSNVLGKLTRKIEKHQQTVAEAATGKSQKKSIKSSPKKLDKLLEQQKKVKSYKQGSVIVYDVTDDSSYNLEQVEVQKRNSYNSEISVSNNSGKIRGFLASANGDNGSTSVGTRSKGSSSSSNESSEDSGSTSQAPDDDVNNYVPRRVQLDDKEKQEILEEVQSILTKSATSSKHSMSAKRSRVGQGILAKTEEGWSLLDASCHVCDMPLLVDPTGETELCVYCEVKRKERRGKRMSSTAQEPEIHLDPNRCTPSEITDSLCGKPRKPPVSVTVIHSSGGTGSSSDPSGGGGNQGKSAATQILPPMPNDGRSSVGSPIKERPRRCRTKRLDEIDSQLRPVASPGFDSQVMFPIPVPRDLQDSDYQGSEGNMEFRQDNEGDYDALRQVASPDFDDHNMFPFLKDGRQGINGERLPHGNENTQHPGYTGRDHYEGQSLYGERPVAEGREFMGILPQHVEEANHVGTIQPPDNTFVLPPWSSSGVPSPRQQSKRQHLAEKLRAEWRQEQLVYEQVKERIRGDHSESSVSAYEPPLAKDTLDFRNRPHFQEGYEEQLPPYDLEQTQVPWQNPHVNVYAAHTHMSAGETRQSSSNRFFGATDEFRDEPPVHSAPVPDYAHGVNPYESNELAYMATEGASRYGSETAKDVNDEMRLRVAENIKVERFNGTRMQPTRETTLNSANLHIFEEVPTEYVSPRAHPHQGAPFNFQTAAQPQALASPQTSTNFYEQLQSRAEYAAWKSHHPYNDQMQGSQQARSVLNSTNSLSRNQHSSYSGGVIHGSADGRATDVKKKMPQSENMQSLQHSNQQQNGSHEESLPAQMSMLSEGPLPSVREIPNEVSSPNNASPAEKNSSGKVKRSPTNGKPTSKENSSLVSSLGVQGMDTSSRGGDATKRASSKESLSLVSVSSLGVQGMEEGHVSGEVGVSSPAIVKSRTKSLVDELSLSTKDPAKSASSKQSDSGGSESLLTSIRFHGQATKNAGQDPPDAPLHVAFRGYRVGRDPEEVMGLSPRRVKGPRTPRESPLKGSPEQKSMESPLKGSPQQKSNETPVLKPDLTNGGYSIVIPDGFDFSDEEQMRKLFLSARNQSAQQEMAEAKQAASSSTESQGLTSPTPILPEDESASNWLSPNKLRWPETGSFGLIQSISKNRSSSEGQSGGNSSRGLKTSSSNSSAQNKSDGLPMLPSLNSGKNASDISDKYVYHTVGAPKPNRYHQFEQNPMLKQLMDEEEDEGELQDLATPSATMRSGSTEDIEAMEAGLKHSKPKRQAGKATETGQQLDVHASNIYNGPDESKYYAQASTAGMSEWMGFSVSSGQPETAGSTTAAMTTAGGSDAALATDPAHGFEVTPSLGCFKFELPPSQSALANARREATDTVNMGSSQAESTSMDIATKMSEASKDYEATRAVMDLASNPAVATHYKAGVDKGNASKSGDAAKSTGISDHFEVLKDWDITNFEDGSTNPGAGKENEAGNSQPEGFTKNKTSPDLQNLDVSELPYFKAMYEFMQAQFAGQISPQNAKSTAQVESQRSAAPSDRSTTVPPTEKAAPESEPEKQKEMQPPEIGAAVKDKPVQKQLLEPEMSPKAPVTSPGSPPTPKPESDVSDKLAQKQLLEPEMSPKPPVTSPGSRAGEDREKVKVNSPGSTSSSVESETKNKSGQRQPLEPDMSPKAPVKSPGSSGEYQETRSTSSTPPTASAVLESETNEQTSAVRRRIPVEPDVMTPTLQNSEETEQDDSVRREPEISFPELEVSPAKANGMSSPKAKEMYSPKQRELASPKPKKLASPRALISSPKLDSQKEYLESLIESIRAPARVWDEDVPRPARSDPPECEKKPDRKTTRVALDPDEVDVTSFAATSQAHDHHLFLPSPTSRAGREVSRENVDLPFNYSINNVKTKMHTGQKTRPAKEPSGVNGDVACKLRDMEDSSGVLMVSVSNTQSGLQQATEVPVVKPKLTQESPAAPSPPSLPAVRSPTTFIGSNEYKSEHHQNYQTHLSPMNQSCSEPPSLSKAVRSPRESLRGKQGHQAIVSNFNNLQPPSPNMERQQNAGLNSPGRQYRTLNTSSRDNFNNLQPPSPNMERQQNAGLTSPERQYRIKQITVLNSPRQDRVVDDLPNEEFLPELETGRRPDFSSQVRLPELSPGGRLSSFKKRSQARASTANSTEMATKGRHRSKETQSGTDSDDAIFDIRIPSSSRKEQISKEKTCPKPEISARANNATKNLEAQQTQASDIHMRKHRNRLNEYPSDEHTGITPALEPRVQSPYFDGISPLGADSDPAIPSPQARKQRESRPWAQENMLKVTSPRSKRAPPMADQLPPPPPRQSRKLSASGASPGPCSPENSTPKKPPRAREPSYGEDAASQKDTLAASTKTGTTRTRGSTHLEIQKAYRIRGNSSSSISSWTTDESFGPKANNSRTRSKASVVRRVLDNLRFEAQATESSSVSSISSRRHEKLHVSDRRNPVRKEEVPLRRRKETIPNMPHMASSSVSSSSSRRHEKLHVSDRRNPVRKEELPPRRKKETIPNVPNKASSKSYGSYSSWATRDNTSPRHKSPRHAKTEARKHGKLSNLQTVDDDDKGLYFIGGPLDQKGSTDFLASPASAGSDSTPFEDILNRCKSKLERLSVPSEDNREDERVPRSSPSRKFRSYGSRSTTSESQIIDLVDHDDAMSMRSVRTSRTARSERTSRSANY</sequence>
<reference evidence="3" key="1">
    <citation type="submission" date="2020-06" db="EMBL/GenBank/DDBJ databases">
        <authorList>
            <consortium name="Plant Systems Biology data submission"/>
        </authorList>
    </citation>
    <scope>NUCLEOTIDE SEQUENCE</scope>
    <source>
        <strain evidence="3">D6</strain>
    </source>
</reference>
<feature type="compositionally biased region" description="Low complexity" evidence="1">
    <location>
        <begin position="3108"/>
        <end position="3117"/>
    </location>
</feature>
<feature type="compositionally biased region" description="Low complexity" evidence="1">
    <location>
        <begin position="1530"/>
        <end position="1546"/>
    </location>
</feature>
<feature type="compositionally biased region" description="Polar residues" evidence="1">
    <location>
        <begin position="1913"/>
        <end position="1932"/>
    </location>
</feature>
<feature type="compositionally biased region" description="Polar residues" evidence="1">
    <location>
        <begin position="1956"/>
        <end position="1983"/>
    </location>
</feature>
<feature type="region of interest" description="Disordered" evidence="1">
    <location>
        <begin position="3060"/>
        <end position="3129"/>
    </location>
</feature>
<feature type="region of interest" description="Disordered" evidence="1">
    <location>
        <begin position="1188"/>
        <end position="1347"/>
    </location>
</feature>
<feature type="region of interest" description="Disordered" evidence="1">
    <location>
        <begin position="1446"/>
        <end position="1511"/>
    </location>
</feature>
<feature type="compositionally biased region" description="Basic and acidic residues" evidence="1">
    <location>
        <begin position="2203"/>
        <end position="2216"/>
    </location>
</feature>
<evidence type="ECO:0000256" key="2">
    <source>
        <dbReference type="SAM" id="SignalP"/>
    </source>
</evidence>
<accession>A0A9N8EE20</accession>
<dbReference type="Pfam" id="PF06677">
    <property type="entry name" value="Auto_anti-p27"/>
    <property type="match status" value="1"/>
</dbReference>
<evidence type="ECO:0000313" key="4">
    <source>
        <dbReference type="Proteomes" id="UP001153069"/>
    </source>
</evidence>